<keyword evidence="2 7" id="KW-0436">Ligase</keyword>
<evidence type="ECO:0000259" key="11">
    <source>
        <dbReference type="Pfam" id="PF20974"/>
    </source>
</evidence>
<dbReference type="Pfam" id="PF20974">
    <property type="entry name" value="tRNA-synt_1c_C2"/>
    <property type="match status" value="1"/>
</dbReference>
<dbReference type="InterPro" id="IPR020056">
    <property type="entry name" value="Rbsml_bL25/Gln-tRNA_synth_N"/>
</dbReference>
<evidence type="ECO:0000256" key="2">
    <source>
        <dbReference type="ARBA" id="ARBA00022598"/>
    </source>
</evidence>
<keyword evidence="5 7" id="KW-0648">Protein biosynthesis</keyword>
<proteinExistence type="inferred from homology"/>
<dbReference type="FunFam" id="2.40.240.10:FF:000001">
    <property type="entry name" value="Glutamine--tRNA ligase"/>
    <property type="match status" value="1"/>
</dbReference>
<dbReference type="GO" id="GO:0005829">
    <property type="term" value="C:cytosol"/>
    <property type="evidence" value="ECO:0007669"/>
    <property type="project" value="TreeGrafter"/>
</dbReference>
<dbReference type="InterPro" id="IPR014729">
    <property type="entry name" value="Rossmann-like_a/b/a_fold"/>
</dbReference>
<dbReference type="InterPro" id="IPR049437">
    <property type="entry name" value="tRNA-synt_1c_C2"/>
</dbReference>
<dbReference type="RefSeq" id="WP_242876897.1">
    <property type="nucleotide sequence ID" value="NZ_FMUS01000004.1"/>
</dbReference>
<comment type="similarity">
    <text evidence="7 8">Belongs to the class-I aminoacyl-tRNA synthetase family.</text>
</comment>
<name>A0A1G5D7I9_9FIRM</name>
<evidence type="ECO:0000256" key="5">
    <source>
        <dbReference type="ARBA" id="ARBA00022917"/>
    </source>
</evidence>
<dbReference type="PANTHER" id="PTHR43097">
    <property type="entry name" value="GLUTAMINE-TRNA LIGASE"/>
    <property type="match status" value="1"/>
</dbReference>
<feature type="short sequence motif" description="'KMSKS' region" evidence="7">
    <location>
        <begin position="276"/>
        <end position="280"/>
    </location>
</feature>
<comment type="catalytic activity">
    <reaction evidence="7">
        <text>tRNA(Gln) + L-glutamine + ATP = L-glutaminyl-tRNA(Gln) + AMP + diphosphate</text>
        <dbReference type="Rhea" id="RHEA:20121"/>
        <dbReference type="Rhea" id="RHEA-COMP:9662"/>
        <dbReference type="Rhea" id="RHEA-COMP:9681"/>
        <dbReference type="ChEBI" id="CHEBI:30616"/>
        <dbReference type="ChEBI" id="CHEBI:33019"/>
        <dbReference type="ChEBI" id="CHEBI:58359"/>
        <dbReference type="ChEBI" id="CHEBI:78442"/>
        <dbReference type="ChEBI" id="CHEBI:78521"/>
        <dbReference type="ChEBI" id="CHEBI:456215"/>
        <dbReference type="EC" id="6.1.1.18"/>
    </reaction>
</comment>
<dbReference type="FunFam" id="1.10.1160.10:FF:000001">
    <property type="entry name" value="Glutamine--tRNA ligase"/>
    <property type="match status" value="1"/>
</dbReference>
<feature type="binding site" evidence="7">
    <location>
        <position position="74"/>
    </location>
    <ligand>
        <name>L-glutamine</name>
        <dbReference type="ChEBI" id="CHEBI:58359"/>
    </ligand>
</feature>
<comment type="subunit">
    <text evidence="7">Monomer.</text>
</comment>
<dbReference type="Pfam" id="PF03950">
    <property type="entry name" value="tRNA-synt_1c_C"/>
    <property type="match status" value="1"/>
</dbReference>
<evidence type="ECO:0000256" key="7">
    <source>
        <dbReference type="HAMAP-Rule" id="MF_00126"/>
    </source>
</evidence>
<dbReference type="InterPro" id="IPR050132">
    <property type="entry name" value="Gln/Glu-tRNA_Ligase"/>
</dbReference>
<evidence type="ECO:0000313" key="12">
    <source>
        <dbReference type="EMBL" id="SCY10662.1"/>
    </source>
</evidence>
<feature type="binding site" evidence="7">
    <location>
        <begin position="42"/>
        <end position="44"/>
    </location>
    <ligand>
        <name>ATP</name>
        <dbReference type="ChEBI" id="CHEBI:30616"/>
    </ligand>
</feature>
<dbReference type="FunFam" id="3.90.800.10:FF:000001">
    <property type="entry name" value="Glutamine--tRNA ligase"/>
    <property type="match status" value="1"/>
</dbReference>
<protein>
    <recommendedName>
        <fullName evidence="7">Glutamine--tRNA ligase</fullName>
        <ecNumber evidence="7">6.1.1.18</ecNumber>
    </recommendedName>
    <alternativeName>
        <fullName evidence="7">Glutaminyl-tRNA synthetase</fullName>
        <shortName evidence="7">GlnRS</shortName>
    </alternativeName>
</protein>
<dbReference type="InterPro" id="IPR011035">
    <property type="entry name" value="Ribosomal_bL25/Gln-tRNA_synth"/>
</dbReference>
<feature type="binding site" evidence="7">
    <location>
        <position position="219"/>
    </location>
    <ligand>
        <name>L-glutamine</name>
        <dbReference type="ChEBI" id="CHEBI:58359"/>
    </ligand>
</feature>
<evidence type="ECO:0000256" key="1">
    <source>
        <dbReference type="ARBA" id="ARBA00022490"/>
    </source>
</evidence>
<dbReference type="InterPro" id="IPR020058">
    <property type="entry name" value="Glu/Gln-tRNA-synth_Ib_cat-dom"/>
</dbReference>
<dbReference type="Pfam" id="PF00749">
    <property type="entry name" value="tRNA-synt_1c"/>
    <property type="match status" value="1"/>
</dbReference>
<evidence type="ECO:0000259" key="10">
    <source>
        <dbReference type="Pfam" id="PF03950"/>
    </source>
</evidence>
<dbReference type="AlphaFoldDB" id="A0A1G5D7I9"/>
<dbReference type="Gene3D" id="2.40.240.10">
    <property type="entry name" value="Ribosomal Protein L25, Chain P"/>
    <property type="match status" value="2"/>
</dbReference>
<organism evidence="12 13">
    <name type="scientific">Alkaliphilus peptidifermentans DSM 18978</name>
    <dbReference type="NCBI Taxonomy" id="1120976"/>
    <lineage>
        <taxon>Bacteria</taxon>
        <taxon>Bacillati</taxon>
        <taxon>Bacillota</taxon>
        <taxon>Clostridia</taxon>
        <taxon>Peptostreptococcales</taxon>
        <taxon>Natronincolaceae</taxon>
        <taxon>Alkaliphilus</taxon>
    </lineage>
</organism>
<dbReference type="InterPro" id="IPR022861">
    <property type="entry name" value="Gln_tRNA_ligase_bac"/>
</dbReference>
<dbReference type="GO" id="GO:0004819">
    <property type="term" value="F:glutamine-tRNA ligase activity"/>
    <property type="evidence" value="ECO:0007669"/>
    <property type="project" value="UniProtKB-UniRule"/>
</dbReference>
<dbReference type="Proteomes" id="UP000198636">
    <property type="component" value="Unassembled WGS sequence"/>
</dbReference>
<dbReference type="GO" id="GO:0006424">
    <property type="term" value="P:glutamyl-tRNA aminoacylation"/>
    <property type="evidence" value="ECO:0007669"/>
    <property type="project" value="UniProtKB-UniRule"/>
</dbReference>
<dbReference type="PRINTS" id="PR00987">
    <property type="entry name" value="TRNASYNTHGLU"/>
</dbReference>
<evidence type="ECO:0000313" key="13">
    <source>
        <dbReference type="Proteomes" id="UP000198636"/>
    </source>
</evidence>
<dbReference type="GO" id="GO:0006425">
    <property type="term" value="P:glutaminyl-tRNA aminoacylation"/>
    <property type="evidence" value="ECO:0007669"/>
    <property type="project" value="UniProtKB-UniRule"/>
</dbReference>
<dbReference type="EMBL" id="FMUS01000004">
    <property type="protein sequence ID" value="SCY10662.1"/>
    <property type="molecule type" value="Genomic_DNA"/>
</dbReference>
<feature type="domain" description="Glutamyl/glutaminyl-tRNA synthetase class Ib anti-codon binding" evidence="10">
    <location>
        <begin position="348"/>
        <end position="449"/>
    </location>
</feature>
<evidence type="ECO:0000256" key="4">
    <source>
        <dbReference type="ARBA" id="ARBA00022840"/>
    </source>
</evidence>
<dbReference type="Gene3D" id="3.40.50.620">
    <property type="entry name" value="HUPs"/>
    <property type="match status" value="1"/>
</dbReference>
<dbReference type="NCBIfam" id="TIGR00440">
    <property type="entry name" value="glnS"/>
    <property type="match status" value="1"/>
</dbReference>
<accession>A0A1G5D7I9</accession>
<evidence type="ECO:0000259" key="9">
    <source>
        <dbReference type="Pfam" id="PF00749"/>
    </source>
</evidence>
<evidence type="ECO:0000256" key="6">
    <source>
        <dbReference type="ARBA" id="ARBA00023146"/>
    </source>
</evidence>
<reference evidence="12 13" key="1">
    <citation type="submission" date="2016-10" db="EMBL/GenBank/DDBJ databases">
        <authorList>
            <person name="de Groot N.N."/>
        </authorList>
    </citation>
    <scope>NUCLEOTIDE SEQUENCE [LARGE SCALE GENOMIC DNA]</scope>
    <source>
        <strain evidence="12 13">DSM 18978</strain>
    </source>
</reference>
<comment type="subcellular location">
    <subcellularLocation>
        <location evidence="7">Cytoplasm</location>
    </subcellularLocation>
</comment>
<dbReference type="EC" id="6.1.1.18" evidence="7"/>
<gene>
    <name evidence="7" type="primary">glnS</name>
    <name evidence="12" type="ORF">SAMN03080606_00823</name>
</gene>
<dbReference type="InterPro" id="IPR000924">
    <property type="entry name" value="Glu/Gln-tRNA-synth"/>
</dbReference>
<dbReference type="SUPFAM" id="SSF50715">
    <property type="entry name" value="Ribosomal protein L25-like"/>
    <property type="match status" value="1"/>
</dbReference>
<evidence type="ECO:0000256" key="3">
    <source>
        <dbReference type="ARBA" id="ARBA00022741"/>
    </source>
</evidence>
<keyword evidence="1 7" id="KW-0963">Cytoplasm</keyword>
<feature type="domain" description="Glutamyl/glutaminyl-tRNA synthetase class Ib catalytic" evidence="9">
    <location>
        <begin position="35"/>
        <end position="336"/>
    </location>
</feature>
<keyword evidence="4 7" id="KW-0067">ATP-binding</keyword>
<dbReference type="HAMAP" id="MF_00126">
    <property type="entry name" value="Gln_tRNA_synth"/>
    <property type="match status" value="1"/>
</dbReference>
<dbReference type="SUPFAM" id="SSF52374">
    <property type="entry name" value="Nucleotidylyl transferase"/>
    <property type="match status" value="1"/>
</dbReference>
<keyword evidence="3 7" id="KW-0547">Nucleotide-binding</keyword>
<keyword evidence="13" id="KW-1185">Reference proteome</keyword>
<evidence type="ECO:0000256" key="8">
    <source>
        <dbReference type="RuleBase" id="RU363037"/>
    </source>
</evidence>
<dbReference type="InterPro" id="IPR004514">
    <property type="entry name" value="Gln-tRNA-synth"/>
</dbReference>
<dbReference type="GO" id="GO:0005524">
    <property type="term" value="F:ATP binding"/>
    <property type="evidence" value="ECO:0007669"/>
    <property type="project" value="UniProtKB-UniRule"/>
</dbReference>
<dbReference type="PANTHER" id="PTHR43097:SF5">
    <property type="entry name" value="GLUTAMATE--TRNA LIGASE"/>
    <property type="match status" value="1"/>
</dbReference>
<keyword evidence="6 7" id="KW-0030">Aminoacyl-tRNA synthetase</keyword>
<dbReference type="InterPro" id="IPR020059">
    <property type="entry name" value="Glu/Gln-tRNA-synth_Ib_codon-bd"/>
</dbReference>
<dbReference type="NCBIfam" id="NF011291">
    <property type="entry name" value="PRK14703.1"/>
    <property type="match status" value="1"/>
</dbReference>
<dbReference type="STRING" id="1120976.SAMN03080606_00823"/>
<comment type="caution">
    <text evidence="7">Lacks conserved residue(s) required for the propagation of feature annotation.</text>
</comment>
<feature type="domain" description="tRNA synthetases class I (E and Q) anti-codon binding" evidence="11">
    <location>
        <begin position="466"/>
        <end position="537"/>
    </location>
</feature>
<sequence>MSSEMNNGNNVFVPSNFIHRIIDRDIEEGIYEGRVHTRFPPEPNGYLHIGSAYAININYSIAEKYRGKFNLRFDDTNPRKEETEYVDAIIDDMKWLGCDWEDRLFYASDYFDALYEYAVKLIKKNKAFVCDLTAEEVKQYRGTLTEPGKESPYRNRDIDENLDLFERMKNGEFPEGSRTLRAKIDMSSSNTNMRDPVLYRIQYTKHHRTGDKWCIYPMYDYAHPISDAIENITHSLCSIEFLNHRPLYDWCLEVIDEFKTPPKQREFGRMSLRGVVTSKRYLREMVEGSYVDGWDDPRMPTLRGLRRRGYTPEAIRHFLGEIGVSKDGSTVDVAMLEHSLRDDLKLKAPRKMAVLQPLKVIITNYPEDQVEWLEAENNPENEEMGTRKIPFSREIYIERDDFMEDPPKKFFRLFPGNEVRLRHAYFIKCEEVIKDEETGEVLELRCTYDPETKSGSGFTGRKVKGTLHWVSAPHAVKSEVRLYDSFLLDQEGNKDWKEIINPNSLIILDNCYLEPSLGESAVEDKFQFLRHGYFCVDTKYSTKDKLVFNRTVSLKDSYK</sequence>
<dbReference type="FunFam" id="3.40.50.620:FF:000037">
    <property type="entry name" value="Glutamine--tRNA ligase cytoplasmic"/>
    <property type="match status" value="1"/>
</dbReference>